<gene>
    <name evidence="12" type="ORF">ENG14_04915</name>
</gene>
<evidence type="ECO:0000256" key="8">
    <source>
        <dbReference type="ARBA" id="ARBA00023136"/>
    </source>
</evidence>
<feature type="domain" description="Type II secretion system protein GspF" evidence="11">
    <location>
        <begin position="272"/>
        <end position="393"/>
    </location>
</feature>
<protein>
    <submittedName>
        <fullName evidence="12">Type II secretion system F family protein</fullName>
    </submittedName>
</protein>
<keyword evidence="5" id="KW-0997">Cell inner membrane</keyword>
<dbReference type="Proteomes" id="UP000886355">
    <property type="component" value="Unassembled WGS sequence"/>
</dbReference>
<comment type="caution">
    <text evidence="12">The sequence shown here is derived from an EMBL/GenBank/DDBJ whole genome shotgun (WGS) entry which is preliminary data.</text>
</comment>
<organism evidence="12">
    <name type="scientific">Thermodesulforhabdus norvegica</name>
    <dbReference type="NCBI Taxonomy" id="39841"/>
    <lineage>
        <taxon>Bacteria</taxon>
        <taxon>Pseudomonadati</taxon>
        <taxon>Thermodesulfobacteriota</taxon>
        <taxon>Syntrophobacteria</taxon>
        <taxon>Syntrophobacterales</taxon>
        <taxon>Thermodesulforhabdaceae</taxon>
        <taxon>Thermodesulforhabdus</taxon>
    </lineage>
</organism>
<evidence type="ECO:0000256" key="5">
    <source>
        <dbReference type="ARBA" id="ARBA00022519"/>
    </source>
</evidence>
<keyword evidence="6 9" id="KW-0812">Transmembrane</keyword>
<dbReference type="AlphaFoldDB" id="A0A7C0WVU0"/>
<name>A0A7C0WVU0_9BACT</name>
<accession>A0A7C0WVU0</accession>
<proteinExistence type="inferred from homology"/>
<evidence type="ECO:0000256" key="1">
    <source>
        <dbReference type="ARBA" id="ARBA00004429"/>
    </source>
</evidence>
<evidence type="ECO:0000256" key="6">
    <source>
        <dbReference type="ARBA" id="ARBA00022692"/>
    </source>
</evidence>
<keyword evidence="7 10" id="KW-1133">Transmembrane helix</keyword>
<evidence type="ECO:0000256" key="7">
    <source>
        <dbReference type="ARBA" id="ARBA00022989"/>
    </source>
</evidence>
<dbReference type="FunFam" id="1.20.81.30:FF:000001">
    <property type="entry name" value="Type II secretion system protein F"/>
    <property type="match status" value="2"/>
</dbReference>
<feature type="domain" description="Type II secretion system protein GspF" evidence="11">
    <location>
        <begin position="68"/>
        <end position="191"/>
    </location>
</feature>
<evidence type="ECO:0000259" key="11">
    <source>
        <dbReference type="Pfam" id="PF00482"/>
    </source>
</evidence>
<keyword evidence="8 10" id="KW-0472">Membrane</keyword>
<comment type="similarity">
    <text evidence="2 9">Belongs to the GSP F family.</text>
</comment>
<dbReference type="Gene3D" id="1.20.81.30">
    <property type="entry name" value="Type II secretion system (T2SS), domain F"/>
    <property type="match status" value="2"/>
</dbReference>
<evidence type="ECO:0000256" key="9">
    <source>
        <dbReference type="RuleBase" id="RU003923"/>
    </source>
</evidence>
<reference evidence="12" key="1">
    <citation type="journal article" date="2020" name="mSystems">
        <title>Genome- and Community-Level Interaction Insights into Carbon Utilization and Element Cycling Functions of Hydrothermarchaeota in Hydrothermal Sediment.</title>
        <authorList>
            <person name="Zhou Z."/>
            <person name="Liu Y."/>
            <person name="Xu W."/>
            <person name="Pan J."/>
            <person name="Luo Z.H."/>
            <person name="Li M."/>
        </authorList>
    </citation>
    <scope>NUCLEOTIDE SEQUENCE [LARGE SCALE GENOMIC DNA]</scope>
    <source>
        <strain evidence="12">HyVt-19</strain>
    </source>
</reference>
<dbReference type="PROSITE" id="PS00874">
    <property type="entry name" value="T2SP_F"/>
    <property type="match status" value="1"/>
</dbReference>
<dbReference type="PANTHER" id="PTHR30012:SF7">
    <property type="entry name" value="PROTEIN TRANSPORT PROTEIN HOFC HOMOLOG"/>
    <property type="match status" value="1"/>
</dbReference>
<evidence type="ECO:0000256" key="3">
    <source>
        <dbReference type="ARBA" id="ARBA00022448"/>
    </source>
</evidence>
<evidence type="ECO:0000313" key="12">
    <source>
        <dbReference type="EMBL" id="HDL90225.1"/>
    </source>
</evidence>
<dbReference type="PRINTS" id="PR00812">
    <property type="entry name" value="BCTERIALGSPF"/>
</dbReference>
<feature type="transmembrane region" description="Helical" evidence="10">
    <location>
        <begin position="221"/>
        <end position="239"/>
    </location>
</feature>
<dbReference type="PANTHER" id="PTHR30012">
    <property type="entry name" value="GENERAL SECRETION PATHWAY PROTEIN"/>
    <property type="match status" value="1"/>
</dbReference>
<sequence length="402" mass="45066">MPEFIWIGKTRSGDKIRGKLEADDARTIRRILERQGVKVLKVKPAPKHIAEYLPFLAPKVKLPDMVIFARQFATLINAGVPIVQTLDILREQTDNFTFKKALLNVREAVKAGDSLSDAMKKNPKVFDELMVNLIGAGEAGGALDVIMNRLADYLEKVVMIRRKIKSAMLYPIVISVFAIVVVMVLLIYVVPIFKRMFEEAGMSLPLPTQVVVSISNWLRNYFHLFIIFLILFGFLLRWFKKTERGRLLIDKTLLSLPVFGLLLKKAAVARMCRTLGTLVENGVPILDALTISAGTVGNRVLEKALYYTREEVSRGRGVSDPMEETHVFPVMVPRMIKVGENTGAVDEMLNKIADFFEDEVDRTVEALTSLIEPIFIVFLGVVVGGILISMYLPIFQLGQTIG</sequence>
<dbReference type="InterPro" id="IPR001992">
    <property type="entry name" value="T2SS_GspF/T4SS_PilC_CS"/>
</dbReference>
<evidence type="ECO:0000256" key="10">
    <source>
        <dbReference type="SAM" id="Phobius"/>
    </source>
</evidence>
<keyword evidence="4" id="KW-1003">Cell membrane</keyword>
<evidence type="ECO:0000256" key="2">
    <source>
        <dbReference type="ARBA" id="ARBA00005745"/>
    </source>
</evidence>
<keyword evidence="3 9" id="KW-0813">Transport</keyword>
<feature type="transmembrane region" description="Helical" evidence="10">
    <location>
        <begin position="374"/>
        <end position="394"/>
    </location>
</feature>
<evidence type="ECO:0000256" key="4">
    <source>
        <dbReference type="ARBA" id="ARBA00022475"/>
    </source>
</evidence>
<dbReference type="InterPro" id="IPR018076">
    <property type="entry name" value="T2SS_GspF_dom"/>
</dbReference>
<dbReference type="EMBL" id="DQZW01000233">
    <property type="protein sequence ID" value="HDL90225.1"/>
    <property type="molecule type" value="Genomic_DNA"/>
</dbReference>
<comment type="subcellular location">
    <subcellularLocation>
        <location evidence="1">Cell inner membrane</location>
        <topology evidence="1">Multi-pass membrane protein</topology>
    </subcellularLocation>
    <subcellularLocation>
        <location evidence="9">Cell membrane</location>
        <topology evidence="9">Multi-pass membrane protein</topology>
    </subcellularLocation>
</comment>
<feature type="transmembrane region" description="Helical" evidence="10">
    <location>
        <begin position="169"/>
        <end position="193"/>
    </location>
</feature>
<dbReference type="InterPro" id="IPR042094">
    <property type="entry name" value="T2SS_GspF_sf"/>
</dbReference>
<dbReference type="GO" id="GO:0015628">
    <property type="term" value="P:protein secretion by the type II secretion system"/>
    <property type="evidence" value="ECO:0007669"/>
    <property type="project" value="TreeGrafter"/>
</dbReference>
<dbReference type="Pfam" id="PF00482">
    <property type="entry name" value="T2SSF"/>
    <property type="match status" value="2"/>
</dbReference>
<dbReference type="GO" id="GO:0005886">
    <property type="term" value="C:plasma membrane"/>
    <property type="evidence" value="ECO:0007669"/>
    <property type="project" value="UniProtKB-SubCell"/>
</dbReference>
<dbReference type="InterPro" id="IPR003004">
    <property type="entry name" value="GspF/PilC"/>
</dbReference>